<name>A0A8D8Z844_9HEMI</name>
<evidence type="ECO:0000313" key="1">
    <source>
        <dbReference type="EMBL" id="CAG6742655.1"/>
    </source>
</evidence>
<dbReference type="AlphaFoldDB" id="A0A8D8Z844"/>
<accession>A0A8D8Z844</accession>
<protein>
    <submittedName>
        <fullName evidence="1">Uncharacterized protein</fullName>
    </submittedName>
</protein>
<sequence>MINIHSFSSEEGTKNKSSGKPIYLLDYKDFSPNEQQVQCSIYTFINCTRSRHHKLHYTVRSVVTGNIQMHRTVPNTSDSTEIVLIARTQNASSTPRKSPSSTNSEK</sequence>
<dbReference type="EMBL" id="HBUF01437950">
    <property type="protein sequence ID" value="CAG6742655.1"/>
    <property type="molecule type" value="Transcribed_RNA"/>
</dbReference>
<organism evidence="1">
    <name type="scientific">Cacopsylla melanoneura</name>
    <dbReference type="NCBI Taxonomy" id="428564"/>
    <lineage>
        <taxon>Eukaryota</taxon>
        <taxon>Metazoa</taxon>
        <taxon>Ecdysozoa</taxon>
        <taxon>Arthropoda</taxon>
        <taxon>Hexapoda</taxon>
        <taxon>Insecta</taxon>
        <taxon>Pterygota</taxon>
        <taxon>Neoptera</taxon>
        <taxon>Paraneoptera</taxon>
        <taxon>Hemiptera</taxon>
        <taxon>Sternorrhyncha</taxon>
        <taxon>Psylloidea</taxon>
        <taxon>Psyllidae</taxon>
        <taxon>Psyllinae</taxon>
        <taxon>Cacopsylla</taxon>
    </lineage>
</organism>
<proteinExistence type="predicted"/>
<reference evidence="1" key="1">
    <citation type="submission" date="2021-05" db="EMBL/GenBank/DDBJ databases">
        <authorList>
            <person name="Alioto T."/>
            <person name="Alioto T."/>
            <person name="Gomez Garrido J."/>
        </authorList>
    </citation>
    <scope>NUCLEOTIDE SEQUENCE</scope>
</reference>